<comment type="subcellular location">
    <subcellularLocation>
        <location evidence="10">Cytoplasm</location>
    </subcellularLocation>
    <text evidence="10">Associated with the membrane possibly through PlsY.</text>
</comment>
<keyword evidence="3 10" id="KW-0444">Lipid biosynthesis</keyword>
<dbReference type="GO" id="GO:0006633">
    <property type="term" value="P:fatty acid biosynthetic process"/>
    <property type="evidence" value="ECO:0007669"/>
    <property type="project" value="UniProtKB-UniRule"/>
</dbReference>
<protein>
    <recommendedName>
        <fullName evidence="8 10">Phosphate acyltransferase</fullName>
        <ecNumber evidence="8 10">2.3.1.274</ecNumber>
    </recommendedName>
    <alternativeName>
        <fullName evidence="10">Acyl-ACP phosphotransacylase</fullName>
    </alternativeName>
    <alternativeName>
        <fullName evidence="10">Acyl-[acyl-carrier-protein]--phosphate acyltransferase</fullName>
    </alternativeName>
    <alternativeName>
        <fullName evidence="10">Phosphate-acyl-ACP acyltransferase</fullName>
    </alternativeName>
</protein>
<sequence>MRIALDAMGGDRGSEMAIQGALAAVGGRKDLRVVLVGPQHLLEQQLAEHARGQGDALDRISVHHAAEVITMDDSPVDAVRKKKEATIMVGFDLVKNGEADALVSAGNSGATMAAAVRKLGRLPGVSRPGIASFFPTLKKPVMLMDIGANVDCRPQHLYQFAVMASSCSRLLLKHERPRVGLLSNGEETGKGNALVKETHELLKKSPLHFIGNVEGRDVYRGDVDVVVCDGFVGNISLKISEGLAEAAMQMLKREIMKTWRAKLGYLLIREAFAGFKKQVDYAEYGGAPLLGIDGTGIICHGASNAVAIRNAIEVAASMVHNRINDAIVEALGEFAA</sequence>
<dbReference type="HAMAP" id="MF_00019">
    <property type="entry name" value="PlsX"/>
    <property type="match status" value="1"/>
</dbReference>
<dbReference type="InterPro" id="IPR012281">
    <property type="entry name" value="Phospholipid_synth_PlsX-like"/>
</dbReference>
<keyword evidence="5 10" id="KW-0443">Lipid metabolism</keyword>
<evidence type="ECO:0000256" key="7">
    <source>
        <dbReference type="ARBA" id="ARBA00023264"/>
    </source>
</evidence>
<organism evidence="11 12">
    <name type="scientific">Desulfobulbus propionicus (strain ATCC 33891 / DSM 2032 / VKM B-1956 / 1pr3)</name>
    <dbReference type="NCBI Taxonomy" id="577650"/>
    <lineage>
        <taxon>Bacteria</taxon>
        <taxon>Pseudomonadati</taxon>
        <taxon>Thermodesulfobacteriota</taxon>
        <taxon>Desulfobulbia</taxon>
        <taxon>Desulfobulbales</taxon>
        <taxon>Desulfobulbaceae</taxon>
        <taxon>Desulfobulbus</taxon>
    </lineage>
</organism>
<comment type="function">
    <text evidence="10">Catalyzes the reversible formation of acyl-phosphate (acyl-PO(4)) from acyl-[acyl-carrier-protein] (acyl-ACP). This enzyme utilizes acyl-ACP as fatty acyl donor, but not acyl-CoA.</text>
</comment>
<comment type="catalytic activity">
    <reaction evidence="1 10">
        <text>a fatty acyl-[ACP] + phosphate = an acyl phosphate + holo-[ACP]</text>
        <dbReference type="Rhea" id="RHEA:42292"/>
        <dbReference type="Rhea" id="RHEA-COMP:9685"/>
        <dbReference type="Rhea" id="RHEA-COMP:14125"/>
        <dbReference type="ChEBI" id="CHEBI:43474"/>
        <dbReference type="ChEBI" id="CHEBI:59918"/>
        <dbReference type="ChEBI" id="CHEBI:64479"/>
        <dbReference type="ChEBI" id="CHEBI:138651"/>
        <dbReference type="EC" id="2.3.1.274"/>
    </reaction>
</comment>
<proteinExistence type="inferred from homology"/>
<keyword evidence="2 10" id="KW-0963">Cytoplasm</keyword>
<keyword evidence="6 10" id="KW-0594">Phospholipid biosynthesis</keyword>
<dbReference type="GO" id="GO:0005737">
    <property type="term" value="C:cytoplasm"/>
    <property type="evidence" value="ECO:0007669"/>
    <property type="project" value="UniProtKB-SubCell"/>
</dbReference>
<keyword evidence="7 10" id="KW-1208">Phospholipid metabolism</keyword>
<evidence type="ECO:0000313" key="11">
    <source>
        <dbReference type="EMBL" id="ADW18164.1"/>
    </source>
</evidence>
<dbReference type="EC" id="2.3.1.274" evidence="8 10"/>
<evidence type="ECO:0000256" key="10">
    <source>
        <dbReference type="HAMAP-Rule" id="MF_00019"/>
    </source>
</evidence>
<dbReference type="PIRSF" id="PIRSF002465">
    <property type="entry name" value="Phsphlp_syn_PlsX"/>
    <property type="match status" value="1"/>
</dbReference>
<comment type="similarity">
    <text evidence="10">Belongs to the PlsX family.</text>
</comment>
<dbReference type="Pfam" id="PF02504">
    <property type="entry name" value="FA_synthesis"/>
    <property type="match status" value="1"/>
</dbReference>
<reference evidence="11 12" key="1">
    <citation type="journal article" date="2011" name="Stand. Genomic Sci.">
        <title>Complete genome sequence of Desulfobulbus propionicus type strain (1pr3).</title>
        <authorList>
            <person name="Pagani I."/>
            <person name="Lapidus A."/>
            <person name="Nolan M."/>
            <person name="Lucas S."/>
            <person name="Hammon N."/>
            <person name="Deshpande S."/>
            <person name="Cheng J.F."/>
            <person name="Chertkov O."/>
            <person name="Davenport K."/>
            <person name="Tapia R."/>
            <person name="Han C."/>
            <person name="Goodwin L."/>
            <person name="Pitluck S."/>
            <person name="Liolios K."/>
            <person name="Mavromatis K."/>
            <person name="Ivanova N."/>
            <person name="Mikhailova N."/>
            <person name="Pati A."/>
            <person name="Chen A."/>
            <person name="Palaniappan K."/>
            <person name="Land M."/>
            <person name="Hauser L."/>
            <person name="Chang Y.J."/>
            <person name="Jeffries C.D."/>
            <person name="Detter J.C."/>
            <person name="Brambilla E."/>
            <person name="Kannan K.P."/>
            <person name="Djao O.D."/>
            <person name="Rohde M."/>
            <person name="Pukall R."/>
            <person name="Spring S."/>
            <person name="Goker M."/>
            <person name="Sikorski J."/>
            <person name="Woyke T."/>
            <person name="Bristow J."/>
            <person name="Eisen J.A."/>
            <person name="Markowitz V."/>
            <person name="Hugenholtz P."/>
            <person name="Kyrpides N.C."/>
            <person name="Klenk H.P."/>
        </authorList>
    </citation>
    <scope>NUCLEOTIDE SEQUENCE [LARGE SCALE GENOMIC DNA]</scope>
    <source>
        <strain evidence="12">ATCC 33891 / DSM 2032 / 1pr3</strain>
    </source>
</reference>
<evidence type="ECO:0000256" key="3">
    <source>
        <dbReference type="ARBA" id="ARBA00022516"/>
    </source>
</evidence>
<evidence type="ECO:0000256" key="4">
    <source>
        <dbReference type="ARBA" id="ARBA00022679"/>
    </source>
</evidence>
<evidence type="ECO:0000256" key="6">
    <source>
        <dbReference type="ARBA" id="ARBA00023209"/>
    </source>
</evidence>
<dbReference type="UniPathway" id="UPA00085"/>
<dbReference type="KEGG" id="dpr:Despr_2016"/>
<comment type="subunit">
    <text evidence="9 10">Homodimer. Probably interacts with PlsY.</text>
</comment>
<dbReference type="NCBIfam" id="TIGR00182">
    <property type="entry name" value="plsX"/>
    <property type="match status" value="1"/>
</dbReference>
<evidence type="ECO:0000256" key="1">
    <source>
        <dbReference type="ARBA" id="ARBA00001232"/>
    </source>
</evidence>
<evidence type="ECO:0000256" key="5">
    <source>
        <dbReference type="ARBA" id="ARBA00023098"/>
    </source>
</evidence>
<dbReference type="Gene3D" id="3.40.718.10">
    <property type="entry name" value="Isopropylmalate Dehydrogenase"/>
    <property type="match status" value="1"/>
</dbReference>
<keyword evidence="11" id="KW-0012">Acyltransferase</keyword>
<dbReference type="EMBL" id="CP002364">
    <property type="protein sequence ID" value="ADW18164.1"/>
    <property type="molecule type" value="Genomic_DNA"/>
</dbReference>
<dbReference type="InterPro" id="IPR003664">
    <property type="entry name" value="FA_synthesis"/>
</dbReference>
<dbReference type="RefSeq" id="WP_015724704.1">
    <property type="nucleotide sequence ID" value="NC_014972.1"/>
</dbReference>
<name>A0A7U3YML0_DESPD</name>
<evidence type="ECO:0000256" key="9">
    <source>
        <dbReference type="ARBA" id="ARBA00046608"/>
    </source>
</evidence>
<accession>A0A7U3YML0</accession>
<dbReference type="PANTHER" id="PTHR30100:SF1">
    <property type="entry name" value="PHOSPHATE ACYLTRANSFERASE"/>
    <property type="match status" value="1"/>
</dbReference>
<evidence type="ECO:0000256" key="2">
    <source>
        <dbReference type="ARBA" id="ARBA00022490"/>
    </source>
</evidence>
<dbReference type="SUPFAM" id="SSF53659">
    <property type="entry name" value="Isocitrate/Isopropylmalate dehydrogenase-like"/>
    <property type="match status" value="1"/>
</dbReference>
<keyword evidence="12" id="KW-1185">Reference proteome</keyword>
<evidence type="ECO:0000256" key="8">
    <source>
        <dbReference type="ARBA" id="ARBA00024069"/>
    </source>
</evidence>
<dbReference type="GO" id="GO:0043811">
    <property type="term" value="F:phosphate:acyl-[acyl carrier protein] acyltransferase activity"/>
    <property type="evidence" value="ECO:0007669"/>
    <property type="project" value="UniProtKB-UniRule"/>
</dbReference>
<gene>
    <name evidence="10" type="primary">plsX</name>
    <name evidence="11" type="ordered locus">Despr_2016</name>
</gene>
<evidence type="ECO:0000313" key="12">
    <source>
        <dbReference type="Proteomes" id="UP000006365"/>
    </source>
</evidence>
<dbReference type="PANTHER" id="PTHR30100">
    <property type="entry name" value="FATTY ACID/PHOSPHOLIPID SYNTHESIS PROTEIN PLSX"/>
    <property type="match status" value="1"/>
</dbReference>
<keyword evidence="4 10" id="KW-0808">Transferase</keyword>
<comment type="pathway">
    <text evidence="10">Lipid metabolism; phospholipid metabolism.</text>
</comment>
<dbReference type="Proteomes" id="UP000006365">
    <property type="component" value="Chromosome"/>
</dbReference>
<dbReference type="GO" id="GO:0008654">
    <property type="term" value="P:phospholipid biosynthetic process"/>
    <property type="evidence" value="ECO:0007669"/>
    <property type="project" value="UniProtKB-KW"/>
</dbReference>
<dbReference type="AlphaFoldDB" id="A0A7U3YML0"/>